<reference evidence="2 3" key="1">
    <citation type="journal article" date="2011" name="Science">
        <title>The Selaginella genome identifies genetic changes associated with the evolution of vascular plants.</title>
        <authorList>
            <person name="Banks J.A."/>
            <person name="Nishiyama T."/>
            <person name="Hasebe M."/>
            <person name="Bowman J.L."/>
            <person name="Gribskov M."/>
            <person name="dePamphilis C."/>
            <person name="Albert V.A."/>
            <person name="Aono N."/>
            <person name="Aoyama T."/>
            <person name="Ambrose B.A."/>
            <person name="Ashton N.W."/>
            <person name="Axtell M.J."/>
            <person name="Barker E."/>
            <person name="Barker M.S."/>
            <person name="Bennetzen J.L."/>
            <person name="Bonawitz N.D."/>
            <person name="Chapple C."/>
            <person name="Cheng C."/>
            <person name="Correa L.G."/>
            <person name="Dacre M."/>
            <person name="DeBarry J."/>
            <person name="Dreyer I."/>
            <person name="Elias M."/>
            <person name="Engstrom E.M."/>
            <person name="Estelle M."/>
            <person name="Feng L."/>
            <person name="Finet C."/>
            <person name="Floyd S.K."/>
            <person name="Frommer W.B."/>
            <person name="Fujita T."/>
            <person name="Gramzow L."/>
            <person name="Gutensohn M."/>
            <person name="Harholt J."/>
            <person name="Hattori M."/>
            <person name="Heyl A."/>
            <person name="Hirai T."/>
            <person name="Hiwatashi Y."/>
            <person name="Ishikawa M."/>
            <person name="Iwata M."/>
            <person name="Karol K.G."/>
            <person name="Koehler B."/>
            <person name="Kolukisaoglu U."/>
            <person name="Kubo M."/>
            <person name="Kurata T."/>
            <person name="Lalonde S."/>
            <person name="Li K."/>
            <person name="Li Y."/>
            <person name="Litt A."/>
            <person name="Lyons E."/>
            <person name="Manning G."/>
            <person name="Maruyama T."/>
            <person name="Michael T.P."/>
            <person name="Mikami K."/>
            <person name="Miyazaki S."/>
            <person name="Morinaga S."/>
            <person name="Murata T."/>
            <person name="Mueller-Roeber B."/>
            <person name="Nelson D.R."/>
            <person name="Obara M."/>
            <person name="Oguri Y."/>
            <person name="Olmstead R.G."/>
            <person name="Onodera N."/>
            <person name="Petersen B.L."/>
            <person name="Pils B."/>
            <person name="Prigge M."/>
            <person name="Rensing S.A."/>
            <person name="Riano-Pachon D.M."/>
            <person name="Roberts A.W."/>
            <person name="Sato Y."/>
            <person name="Scheller H.V."/>
            <person name="Schulz B."/>
            <person name="Schulz C."/>
            <person name="Shakirov E.V."/>
            <person name="Shibagaki N."/>
            <person name="Shinohara N."/>
            <person name="Shippen D.E."/>
            <person name="Soerensen I."/>
            <person name="Sotooka R."/>
            <person name="Sugimoto N."/>
            <person name="Sugita M."/>
            <person name="Sumikawa N."/>
            <person name="Tanurdzic M."/>
            <person name="Theissen G."/>
            <person name="Ulvskov P."/>
            <person name="Wakazuki S."/>
            <person name="Weng J.K."/>
            <person name="Willats W.W."/>
            <person name="Wipf D."/>
            <person name="Wolf P.G."/>
            <person name="Yang L."/>
            <person name="Zimmer A.D."/>
            <person name="Zhu Q."/>
            <person name="Mitros T."/>
            <person name="Hellsten U."/>
            <person name="Loque D."/>
            <person name="Otillar R."/>
            <person name="Salamov A."/>
            <person name="Schmutz J."/>
            <person name="Shapiro H."/>
            <person name="Lindquist E."/>
            <person name="Lucas S."/>
            <person name="Rokhsar D."/>
            <person name="Grigoriev I.V."/>
        </authorList>
    </citation>
    <scope>NUCLEOTIDE SEQUENCE [LARGE SCALE GENOMIC DNA]</scope>
</reference>
<feature type="region of interest" description="Disordered" evidence="1">
    <location>
        <begin position="75"/>
        <end position="105"/>
    </location>
</feature>
<dbReference type="InParanoid" id="D8R9S5"/>
<feature type="compositionally biased region" description="Basic residues" evidence="1">
    <location>
        <begin position="188"/>
        <end position="197"/>
    </location>
</feature>
<dbReference type="KEGG" id="smo:SELMODRAFT_408730"/>
<dbReference type="Proteomes" id="UP000001514">
    <property type="component" value="Unassembled WGS sequence"/>
</dbReference>
<name>D8R9S5_SELML</name>
<dbReference type="HOGENOM" id="CLU_988330_0_0_1"/>
<feature type="compositionally biased region" description="Basic and acidic residues" evidence="1">
    <location>
        <begin position="129"/>
        <end position="140"/>
    </location>
</feature>
<gene>
    <name evidence="2" type="ORF">SELMODRAFT_408730</name>
</gene>
<proteinExistence type="predicted"/>
<organism evidence="3">
    <name type="scientific">Selaginella moellendorffii</name>
    <name type="common">Spikemoss</name>
    <dbReference type="NCBI Taxonomy" id="88036"/>
    <lineage>
        <taxon>Eukaryota</taxon>
        <taxon>Viridiplantae</taxon>
        <taxon>Streptophyta</taxon>
        <taxon>Embryophyta</taxon>
        <taxon>Tracheophyta</taxon>
        <taxon>Lycopodiopsida</taxon>
        <taxon>Selaginellales</taxon>
        <taxon>Selaginellaceae</taxon>
        <taxon>Selaginella</taxon>
    </lineage>
</organism>
<sequence>MHANKLPHLDICPHWAKQGVPRDDISLSHDDKFLYASAASKRRKHSVAVLLIELSHYFKHKTKNRATCTSCARYASSSASSPPAPPPPHLPRARSVSGSRMQMSPTRVGVAGDVAAAAATNESAALDLRPQEEPPGRSEEAAAIESAESEIDRREAIATPSLKAPPPSPEVDAAMAAGDSERQPKQQQGHHHHHHLRSGSAKNMARHSVLERSLCAAGSKGRSSGGTRGGGGGGEAEGQVLDVKAPPGGGWCTGSSTAPRSRPRTPPPPAPTTNLPERASSP</sequence>
<evidence type="ECO:0000256" key="1">
    <source>
        <dbReference type="SAM" id="MobiDB-lite"/>
    </source>
</evidence>
<protein>
    <submittedName>
        <fullName evidence="2">Uncharacterized protein</fullName>
    </submittedName>
</protein>
<evidence type="ECO:0000313" key="3">
    <source>
        <dbReference type="Proteomes" id="UP000001514"/>
    </source>
</evidence>
<accession>D8R9S5</accession>
<feature type="compositionally biased region" description="Gly residues" evidence="1">
    <location>
        <begin position="223"/>
        <end position="236"/>
    </location>
</feature>
<evidence type="ECO:0000313" key="2">
    <source>
        <dbReference type="EMBL" id="EFJ30948.1"/>
    </source>
</evidence>
<dbReference type="Gramene" id="EFJ30948">
    <property type="protein sequence ID" value="EFJ30948"/>
    <property type="gene ID" value="SELMODRAFT_408730"/>
</dbReference>
<feature type="compositionally biased region" description="Polar residues" evidence="1">
    <location>
        <begin position="96"/>
        <end position="105"/>
    </location>
</feature>
<dbReference type="AlphaFoldDB" id="D8R9S5"/>
<keyword evidence="3" id="KW-1185">Reference proteome</keyword>
<feature type="region of interest" description="Disordered" evidence="1">
    <location>
        <begin position="122"/>
        <end position="282"/>
    </location>
</feature>
<dbReference type="EMBL" id="GL377574">
    <property type="protein sequence ID" value="EFJ30948.1"/>
    <property type="molecule type" value="Genomic_DNA"/>
</dbReference>